<evidence type="ECO:0000256" key="4">
    <source>
        <dbReference type="ARBA" id="ARBA00005259"/>
    </source>
</evidence>
<dbReference type="NCBIfam" id="TIGR00227">
    <property type="entry name" value="ribD_Cterm"/>
    <property type="match status" value="1"/>
</dbReference>
<evidence type="ECO:0000256" key="1">
    <source>
        <dbReference type="ARBA" id="ARBA00002151"/>
    </source>
</evidence>
<dbReference type="Pfam" id="PF00383">
    <property type="entry name" value="dCMP_cyt_deam_1"/>
    <property type="match status" value="1"/>
</dbReference>
<dbReference type="Pfam" id="PF01872">
    <property type="entry name" value="RibD_C"/>
    <property type="match status" value="1"/>
</dbReference>
<evidence type="ECO:0000256" key="12">
    <source>
        <dbReference type="ARBA" id="ARBA00023268"/>
    </source>
</evidence>
<dbReference type="EC" id="3.5.4.26" evidence="15"/>
<evidence type="ECO:0000256" key="7">
    <source>
        <dbReference type="ARBA" id="ARBA00022723"/>
    </source>
</evidence>
<dbReference type="GO" id="GO:0009231">
    <property type="term" value="P:riboflavin biosynthetic process"/>
    <property type="evidence" value="ECO:0007669"/>
    <property type="project" value="UniProtKB-UniPathway"/>
</dbReference>
<comment type="similarity">
    <text evidence="5 15">In the C-terminal section; belongs to the HTP reductase family.</text>
</comment>
<comment type="cofactor">
    <cofactor evidence="15 18">
        <name>Zn(2+)</name>
        <dbReference type="ChEBI" id="CHEBI:29105"/>
    </cofactor>
    <text evidence="15 18">Binds 1 zinc ion.</text>
</comment>
<dbReference type="PROSITE" id="PS51747">
    <property type="entry name" value="CYT_DCMP_DEAMINASES_2"/>
    <property type="match status" value="1"/>
</dbReference>
<feature type="active site" description="Proton donor" evidence="16">
    <location>
        <position position="54"/>
    </location>
</feature>
<dbReference type="Gene3D" id="3.40.430.10">
    <property type="entry name" value="Dihydrofolate Reductase, subunit A"/>
    <property type="match status" value="1"/>
</dbReference>
<feature type="binding site" evidence="17">
    <location>
        <position position="294"/>
    </location>
    <ligand>
        <name>substrate</name>
    </ligand>
</feature>
<keyword evidence="10 15" id="KW-0521">NADP</keyword>
<comment type="pathway">
    <text evidence="3 15">Cofactor biosynthesis; riboflavin biosynthesis; 5-amino-6-(D-ribitylamino)uracil from GTP: step 3/4.</text>
</comment>
<evidence type="ECO:0000256" key="13">
    <source>
        <dbReference type="ARBA" id="ARBA00049861"/>
    </source>
</evidence>
<evidence type="ECO:0000256" key="10">
    <source>
        <dbReference type="ARBA" id="ARBA00022857"/>
    </source>
</evidence>
<dbReference type="PANTHER" id="PTHR38011:SF7">
    <property type="entry name" value="2,5-DIAMINO-6-RIBOSYLAMINO-4(3H)-PYRIMIDINONE 5'-PHOSPHATE REDUCTASE"/>
    <property type="match status" value="1"/>
</dbReference>
<evidence type="ECO:0000256" key="6">
    <source>
        <dbReference type="ARBA" id="ARBA00022619"/>
    </source>
</evidence>
<dbReference type="GO" id="GO:0008270">
    <property type="term" value="F:zinc ion binding"/>
    <property type="evidence" value="ECO:0007669"/>
    <property type="project" value="InterPro"/>
</dbReference>
<sequence length="370" mass="40032">MTETDKRYMALALKLAEQGAGWTSPNPMVGAVIVKDDQIIGQGYHARCGDLHAERAALKNCTADPAGATLYVTLEPCCHQGRQPPCTEAILKAGIARVVVGSPDPNPLVAGKGNRLLREHGVQVEEHVLQAQCDRLNRAFLKYISTGRPYVVMKYAMTMDGKIAAHTGASQWVTGEEARQHVQTLRHRHRAIMAGVGTVIADDPRLTCRLPGGRDPIRVVCDTHLRTPLTAQVVTTAGQTPTWIATCCADPERLAPYERAGCRMLVLPERDGHVDLNALMDCLGKQEIDSVLLEGGGTLNWSALDQGVVDAVMAYVAPKLFGGRTAKTPVEGRGVDAPAAAFPLKNTVITQIGADFLLESEVDRDVYRHH</sequence>
<feature type="binding site" evidence="17">
    <location>
        <position position="202"/>
    </location>
    <ligand>
        <name>NADP(+)</name>
        <dbReference type="ChEBI" id="CHEBI:58349"/>
    </ligand>
</feature>
<evidence type="ECO:0000256" key="2">
    <source>
        <dbReference type="ARBA" id="ARBA00004882"/>
    </source>
</evidence>
<dbReference type="PIRSF" id="PIRSF006769">
    <property type="entry name" value="RibD"/>
    <property type="match status" value="1"/>
</dbReference>
<dbReference type="GO" id="GO:0050661">
    <property type="term" value="F:NADP binding"/>
    <property type="evidence" value="ECO:0007669"/>
    <property type="project" value="InterPro"/>
</dbReference>
<dbReference type="CDD" id="cd01284">
    <property type="entry name" value="Riboflavin_deaminase-reductase"/>
    <property type="match status" value="1"/>
</dbReference>
<dbReference type="EMBL" id="JACOPN010000001">
    <property type="protein sequence ID" value="MBC5716117.1"/>
    <property type="molecule type" value="Genomic_DNA"/>
</dbReference>
<accession>A0A8J6M463</accession>
<comment type="caution">
    <text evidence="20">The sequence shown here is derived from an EMBL/GenBank/DDBJ whole genome shotgun (WGS) entry which is preliminary data.</text>
</comment>
<feature type="binding site" evidence="17">
    <location>
        <begin position="296"/>
        <end position="302"/>
    </location>
    <ligand>
        <name>NADP(+)</name>
        <dbReference type="ChEBI" id="CHEBI:58349"/>
    </ligand>
</feature>
<keyword evidence="12" id="KW-0511">Multifunctional enzyme</keyword>
<dbReference type="PANTHER" id="PTHR38011">
    <property type="entry name" value="DIHYDROFOLATE REDUCTASE FAMILY PROTEIN (AFU_ORTHOLOGUE AFUA_8G06820)"/>
    <property type="match status" value="1"/>
</dbReference>
<dbReference type="InterPro" id="IPR002734">
    <property type="entry name" value="RibDG_C"/>
</dbReference>
<dbReference type="InterPro" id="IPR002125">
    <property type="entry name" value="CMP_dCMP_dom"/>
</dbReference>
<dbReference type="InterPro" id="IPR016192">
    <property type="entry name" value="APOBEC/CMP_deaminase_Zn-bd"/>
</dbReference>
<comment type="pathway">
    <text evidence="2 15">Cofactor biosynthesis; riboflavin biosynthesis; 5-amino-6-(D-ribitylamino)uracil from GTP: step 2/4.</text>
</comment>
<comment type="similarity">
    <text evidence="4 15">In the N-terminal section; belongs to the cytidine and deoxycytidylate deaminase family.</text>
</comment>
<dbReference type="InterPro" id="IPR004794">
    <property type="entry name" value="Eubact_RibD"/>
</dbReference>
<dbReference type="Proteomes" id="UP000602260">
    <property type="component" value="Unassembled WGS sequence"/>
</dbReference>
<comment type="function">
    <text evidence="1 15">Converts 2,5-diamino-6-(ribosylamino)-4(3h)-pyrimidinone 5'-phosphate into 5-amino-6-(ribosylamino)-2,4(1h,3h)-pyrimidinedione 5'-phosphate.</text>
</comment>
<evidence type="ECO:0000256" key="17">
    <source>
        <dbReference type="PIRSR" id="PIRSR006769-2"/>
    </source>
</evidence>
<dbReference type="AlphaFoldDB" id="A0A8J6M463"/>
<dbReference type="SUPFAM" id="SSF53927">
    <property type="entry name" value="Cytidine deaminase-like"/>
    <property type="match status" value="1"/>
</dbReference>
<feature type="binding site" evidence="17">
    <location>
        <position position="172"/>
    </location>
    <ligand>
        <name>NADP(+)</name>
        <dbReference type="ChEBI" id="CHEBI:58349"/>
    </ligand>
</feature>
<reference evidence="20" key="1">
    <citation type="submission" date="2020-08" db="EMBL/GenBank/DDBJ databases">
        <title>Genome public.</title>
        <authorList>
            <person name="Liu C."/>
            <person name="Sun Q."/>
        </authorList>
    </citation>
    <scope>NUCLEOTIDE SEQUENCE</scope>
    <source>
        <strain evidence="20">BX5</strain>
    </source>
</reference>
<dbReference type="GO" id="GO:0008835">
    <property type="term" value="F:diaminohydroxyphosphoribosylaminopyrimidine deaminase activity"/>
    <property type="evidence" value="ECO:0007669"/>
    <property type="project" value="UniProtKB-EC"/>
</dbReference>
<dbReference type="NCBIfam" id="TIGR00326">
    <property type="entry name" value="eubact_ribD"/>
    <property type="match status" value="1"/>
</dbReference>
<evidence type="ECO:0000256" key="15">
    <source>
        <dbReference type="PIRNR" id="PIRNR006769"/>
    </source>
</evidence>
<keyword evidence="7 15" id="KW-0479">Metal-binding</keyword>
<feature type="binding site" evidence="17">
    <location>
        <position position="156"/>
    </location>
    <ligand>
        <name>NADP(+)</name>
        <dbReference type="ChEBI" id="CHEBI:58349"/>
    </ligand>
</feature>
<comment type="catalytic activity">
    <reaction evidence="13 15">
        <text>5-amino-6-(5-phospho-D-ribitylamino)uracil + NADP(+) = 5-amino-6-(5-phospho-D-ribosylamino)uracil + NADPH + H(+)</text>
        <dbReference type="Rhea" id="RHEA:17845"/>
        <dbReference type="ChEBI" id="CHEBI:15378"/>
        <dbReference type="ChEBI" id="CHEBI:57783"/>
        <dbReference type="ChEBI" id="CHEBI:58349"/>
        <dbReference type="ChEBI" id="CHEBI:58421"/>
        <dbReference type="ChEBI" id="CHEBI:58453"/>
        <dbReference type="EC" id="1.1.1.193"/>
    </reaction>
</comment>
<dbReference type="InterPro" id="IPR024072">
    <property type="entry name" value="DHFR-like_dom_sf"/>
</dbReference>
<keyword evidence="11 15" id="KW-0560">Oxidoreductase</keyword>
<dbReference type="PROSITE" id="PS00903">
    <property type="entry name" value="CYT_DCMP_DEAMINASES_1"/>
    <property type="match status" value="1"/>
</dbReference>
<evidence type="ECO:0000259" key="19">
    <source>
        <dbReference type="PROSITE" id="PS51747"/>
    </source>
</evidence>
<evidence type="ECO:0000313" key="20">
    <source>
        <dbReference type="EMBL" id="MBC5716117.1"/>
    </source>
</evidence>
<dbReference type="InterPro" id="IPR011549">
    <property type="entry name" value="RibD_C"/>
</dbReference>
<dbReference type="Gene3D" id="3.40.140.10">
    <property type="entry name" value="Cytidine Deaminase, domain 2"/>
    <property type="match status" value="1"/>
</dbReference>
<feature type="binding site" evidence="17">
    <location>
        <position position="209"/>
    </location>
    <ligand>
        <name>substrate</name>
    </ligand>
</feature>
<feature type="binding site" evidence="17">
    <location>
        <position position="223"/>
    </location>
    <ligand>
        <name>NADP(+)</name>
        <dbReference type="ChEBI" id="CHEBI:58349"/>
    </ligand>
</feature>
<keyword evidence="8 15" id="KW-0378">Hydrolase</keyword>
<evidence type="ECO:0000256" key="11">
    <source>
        <dbReference type="ARBA" id="ARBA00023002"/>
    </source>
</evidence>
<dbReference type="UniPathway" id="UPA00275">
    <property type="reaction ID" value="UER00401"/>
</dbReference>
<dbReference type="FunFam" id="3.40.140.10:FF:000025">
    <property type="entry name" value="Riboflavin biosynthesis protein RibD"/>
    <property type="match status" value="1"/>
</dbReference>
<evidence type="ECO:0000256" key="8">
    <source>
        <dbReference type="ARBA" id="ARBA00022801"/>
    </source>
</evidence>
<dbReference type="RefSeq" id="WP_186877590.1">
    <property type="nucleotide sequence ID" value="NZ_JACOPN010000001.1"/>
</dbReference>
<feature type="binding site" evidence="18">
    <location>
        <position position="86"/>
    </location>
    <ligand>
        <name>Zn(2+)</name>
        <dbReference type="ChEBI" id="CHEBI:29105"/>
        <note>catalytic</note>
    </ligand>
</feature>
<feature type="binding site" evidence="17">
    <location>
        <position position="186"/>
    </location>
    <ligand>
        <name>substrate</name>
    </ligand>
</feature>
<gene>
    <name evidence="20" type="primary">ribD</name>
    <name evidence="20" type="ORF">H8S55_02035</name>
</gene>
<comment type="catalytic activity">
    <reaction evidence="14 15">
        <text>2,5-diamino-6-hydroxy-4-(5-phosphoribosylamino)-pyrimidine + H2O + H(+) = 5-amino-6-(5-phospho-D-ribosylamino)uracil + NH4(+)</text>
        <dbReference type="Rhea" id="RHEA:21868"/>
        <dbReference type="ChEBI" id="CHEBI:15377"/>
        <dbReference type="ChEBI" id="CHEBI:15378"/>
        <dbReference type="ChEBI" id="CHEBI:28938"/>
        <dbReference type="ChEBI" id="CHEBI:58453"/>
        <dbReference type="ChEBI" id="CHEBI:58614"/>
        <dbReference type="EC" id="3.5.4.26"/>
    </reaction>
</comment>
<feature type="binding site" evidence="17">
    <location>
        <position position="206"/>
    </location>
    <ligand>
        <name>substrate</name>
    </ligand>
</feature>
<dbReference type="SUPFAM" id="SSF53597">
    <property type="entry name" value="Dihydrofolate reductase-like"/>
    <property type="match status" value="1"/>
</dbReference>
<evidence type="ECO:0000256" key="18">
    <source>
        <dbReference type="PIRSR" id="PIRSR006769-3"/>
    </source>
</evidence>
<keyword evidence="9 15" id="KW-0862">Zinc</keyword>
<evidence type="ECO:0000313" key="21">
    <source>
        <dbReference type="Proteomes" id="UP000602260"/>
    </source>
</evidence>
<dbReference type="InterPro" id="IPR050765">
    <property type="entry name" value="Riboflavin_Biosynth_HTPR"/>
</dbReference>
<evidence type="ECO:0000256" key="14">
    <source>
        <dbReference type="ARBA" id="ARBA00049886"/>
    </source>
</evidence>
<dbReference type="EC" id="1.1.1.193" evidence="15"/>
<name>A0A8J6M463_9FIRM</name>
<evidence type="ECO:0000256" key="3">
    <source>
        <dbReference type="ARBA" id="ARBA00004910"/>
    </source>
</evidence>
<evidence type="ECO:0000256" key="9">
    <source>
        <dbReference type="ARBA" id="ARBA00022833"/>
    </source>
</evidence>
<evidence type="ECO:0000256" key="5">
    <source>
        <dbReference type="ARBA" id="ARBA00007417"/>
    </source>
</evidence>
<feature type="binding site" evidence="17">
    <location>
        <position position="198"/>
    </location>
    <ligand>
        <name>NADP(+)</name>
        <dbReference type="ChEBI" id="CHEBI:58349"/>
    </ligand>
</feature>
<proteinExistence type="inferred from homology"/>
<dbReference type="InterPro" id="IPR016193">
    <property type="entry name" value="Cytidine_deaminase-like"/>
</dbReference>
<evidence type="ECO:0000256" key="16">
    <source>
        <dbReference type="PIRSR" id="PIRSR006769-1"/>
    </source>
</evidence>
<feature type="binding site" evidence="18">
    <location>
        <position position="52"/>
    </location>
    <ligand>
        <name>Zn(2+)</name>
        <dbReference type="ChEBI" id="CHEBI:29105"/>
        <note>catalytic</note>
    </ligand>
</feature>
<organism evidence="20 21">
    <name type="scientific">Flintibacter faecis</name>
    <dbReference type="NCBI Taxonomy" id="2763047"/>
    <lineage>
        <taxon>Bacteria</taxon>
        <taxon>Bacillati</taxon>
        <taxon>Bacillota</taxon>
        <taxon>Clostridia</taxon>
        <taxon>Eubacteriales</taxon>
        <taxon>Flintibacter</taxon>
    </lineage>
</organism>
<feature type="binding site" evidence="17">
    <location>
        <position position="170"/>
    </location>
    <ligand>
        <name>substrate</name>
    </ligand>
</feature>
<dbReference type="GO" id="GO:0008703">
    <property type="term" value="F:5-amino-6-(5-phosphoribosylamino)uracil reductase activity"/>
    <property type="evidence" value="ECO:0007669"/>
    <property type="project" value="UniProtKB-EC"/>
</dbReference>
<protein>
    <recommendedName>
        <fullName evidence="15">Riboflavin biosynthesis protein RibD</fullName>
    </recommendedName>
    <domain>
        <recommendedName>
            <fullName evidence="15">Diaminohydroxyphosphoribosylaminopyrimidine deaminase</fullName>
            <shortName evidence="15">DRAP deaminase</shortName>
            <ecNumber evidence="15">3.5.4.26</ecNumber>
        </recommendedName>
        <alternativeName>
            <fullName evidence="15">Riboflavin-specific deaminase</fullName>
        </alternativeName>
    </domain>
    <domain>
        <recommendedName>
            <fullName evidence="15">5-amino-6-(5-phosphoribosylamino)uracil reductase</fullName>
            <ecNumber evidence="15">1.1.1.193</ecNumber>
        </recommendedName>
        <alternativeName>
            <fullName evidence="15">HTP reductase</fullName>
        </alternativeName>
    </domain>
</protein>
<keyword evidence="21" id="KW-1185">Reference proteome</keyword>
<feature type="domain" description="CMP/dCMP-type deaminase" evidence="19">
    <location>
        <begin position="3"/>
        <end position="125"/>
    </location>
</feature>
<keyword evidence="6 15" id="KW-0686">Riboflavin biosynthesis</keyword>
<feature type="binding site" evidence="18">
    <location>
        <position position="77"/>
    </location>
    <ligand>
        <name>Zn(2+)</name>
        <dbReference type="ChEBI" id="CHEBI:29105"/>
        <note>catalytic</note>
    </ligand>
</feature>